<evidence type="ECO:0000313" key="3">
    <source>
        <dbReference type="EMBL" id="WVW78842.1"/>
    </source>
</evidence>
<dbReference type="EMBL" id="CP144541">
    <property type="protein sequence ID" value="WVW78842.1"/>
    <property type="molecule type" value="Genomic_DNA"/>
</dbReference>
<feature type="compositionally biased region" description="Basic and acidic residues" evidence="1">
    <location>
        <begin position="63"/>
        <end position="79"/>
    </location>
</feature>
<dbReference type="AlphaFoldDB" id="A0A1B9G677"/>
<organism evidence="2">
    <name type="scientific">Kwoniella bestiolae CBS 10118</name>
    <dbReference type="NCBI Taxonomy" id="1296100"/>
    <lineage>
        <taxon>Eukaryota</taxon>
        <taxon>Fungi</taxon>
        <taxon>Dikarya</taxon>
        <taxon>Basidiomycota</taxon>
        <taxon>Agaricomycotina</taxon>
        <taxon>Tremellomycetes</taxon>
        <taxon>Tremellales</taxon>
        <taxon>Cryptococcaceae</taxon>
        <taxon>Kwoniella</taxon>
    </lineage>
</organism>
<feature type="compositionally biased region" description="Acidic residues" evidence="1">
    <location>
        <begin position="38"/>
        <end position="62"/>
    </location>
</feature>
<protein>
    <submittedName>
        <fullName evidence="2">Uncharacterized protein</fullName>
    </submittedName>
</protein>
<evidence type="ECO:0000256" key="1">
    <source>
        <dbReference type="SAM" id="MobiDB-lite"/>
    </source>
</evidence>
<dbReference type="Proteomes" id="UP000092730">
    <property type="component" value="Chromosome 1"/>
</dbReference>
<proteinExistence type="predicted"/>
<reference evidence="2" key="3">
    <citation type="submission" date="2014-01" db="EMBL/GenBank/DDBJ databases">
        <title>Evolution of pathogenesis and genome organization in the Tremellales.</title>
        <authorList>
            <person name="Cuomo C."/>
            <person name="Litvintseva A."/>
            <person name="Heitman J."/>
            <person name="Chen Y."/>
            <person name="Sun S."/>
            <person name="Springer D."/>
            <person name="Dromer F."/>
            <person name="Young S."/>
            <person name="Zeng Q."/>
            <person name="Chapman S."/>
            <person name="Gujja S."/>
            <person name="Saif S."/>
            <person name="Birren B."/>
        </authorList>
    </citation>
    <scope>NUCLEOTIDE SEQUENCE</scope>
    <source>
        <strain evidence="2">CBS 10118</strain>
    </source>
</reference>
<sequence>MHEQREPKMGSYTSVEGLYWTYEEAKQAAKAEIGWSDGDGEDSDDELNEDGEFELEVEGAEGDDSRVWIEEREIEEPPVRPKKRKEVPEEKQTTVPTPPVHKSTTPTVTLHPSELAGPGRSKAITGPVIPPAQPAPHPPPAPAPTRPQLPKKAYVVLERNFTPEDELQTRIEGHRAFISLLEANLDARATMQEIGGGKQSDEEDDDDEDHELRTTLYAEEYMTGEDNPYLIEIFVEELDLIWPDPPVERRVSQVESTGGGSAQKKRKVGADEVIDMPRLD</sequence>
<dbReference type="EMBL" id="KI894020">
    <property type="protein sequence ID" value="OCF26492.1"/>
    <property type="molecule type" value="Genomic_DNA"/>
</dbReference>
<reference evidence="3" key="4">
    <citation type="submission" date="2024-02" db="EMBL/GenBank/DDBJ databases">
        <title>Comparative genomics of Cryptococcus and Kwoniella reveals pathogenesis evolution and contrasting modes of karyotype evolution via chromosome fusion or intercentromeric recombination.</title>
        <authorList>
            <person name="Coelho M.A."/>
            <person name="David-Palma M."/>
            <person name="Shea T."/>
            <person name="Bowers K."/>
            <person name="McGinley-Smith S."/>
            <person name="Mohammad A.W."/>
            <person name="Gnirke A."/>
            <person name="Yurkov A.M."/>
            <person name="Nowrousian M."/>
            <person name="Sun S."/>
            <person name="Cuomo C.A."/>
            <person name="Heitman J."/>
        </authorList>
    </citation>
    <scope>NUCLEOTIDE SEQUENCE</scope>
    <source>
        <strain evidence="3">CBS 10118</strain>
    </source>
</reference>
<feature type="region of interest" description="Disordered" evidence="1">
    <location>
        <begin position="191"/>
        <end position="211"/>
    </location>
</feature>
<evidence type="ECO:0000313" key="4">
    <source>
        <dbReference type="Proteomes" id="UP000092730"/>
    </source>
</evidence>
<keyword evidence="4" id="KW-1185">Reference proteome</keyword>
<evidence type="ECO:0000313" key="2">
    <source>
        <dbReference type="EMBL" id="OCF26492.1"/>
    </source>
</evidence>
<gene>
    <name evidence="2" type="ORF">I302_04178</name>
    <name evidence="3" type="ORF">I302_100805</name>
</gene>
<name>A0A1B9G677_9TREE</name>
<dbReference type="VEuPathDB" id="FungiDB:I302_04178"/>
<dbReference type="GeneID" id="30208577"/>
<dbReference type="RefSeq" id="XP_019047562.1">
    <property type="nucleotide sequence ID" value="XM_019190814.1"/>
</dbReference>
<dbReference type="KEGG" id="kbi:30208577"/>
<accession>A0A1B9G677</accession>
<feature type="region of interest" description="Disordered" evidence="1">
    <location>
        <begin position="249"/>
        <end position="280"/>
    </location>
</feature>
<reference evidence="3" key="2">
    <citation type="submission" date="2013-07" db="EMBL/GenBank/DDBJ databases">
        <authorList>
            <consortium name="The Broad Institute Genome Sequencing Platform"/>
            <person name="Cuomo C."/>
            <person name="Litvintseva A."/>
            <person name="Chen Y."/>
            <person name="Heitman J."/>
            <person name="Sun S."/>
            <person name="Springer D."/>
            <person name="Dromer F."/>
            <person name="Young S.K."/>
            <person name="Zeng Q."/>
            <person name="Gargeya S."/>
            <person name="Fitzgerald M."/>
            <person name="Abouelleil A."/>
            <person name="Alvarado L."/>
            <person name="Berlin A.M."/>
            <person name="Chapman S.B."/>
            <person name="Dewar J."/>
            <person name="Goldberg J."/>
            <person name="Griggs A."/>
            <person name="Gujja S."/>
            <person name="Hansen M."/>
            <person name="Howarth C."/>
            <person name="Imamovic A."/>
            <person name="Larimer J."/>
            <person name="McCowan C."/>
            <person name="Murphy C."/>
            <person name="Pearson M."/>
            <person name="Priest M."/>
            <person name="Roberts A."/>
            <person name="Saif S."/>
            <person name="Shea T."/>
            <person name="Sykes S."/>
            <person name="Wortman J."/>
            <person name="Nusbaum C."/>
            <person name="Birren B."/>
        </authorList>
    </citation>
    <scope>NUCLEOTIDE SEQUENCE</scope>
    <source>
        <strain evidence="3">CBS 10118</strain>
    </source>
</reference>
<feature type="region of interest" description="Disordered" evidence="1">
    <location>
        <begin position="31"/>
        <end position="148"/>
    </location>
</feature>
<feature type="compositionally biased region" description="Pro residues" evidence="1">
    <location>
        <begin position="128"/>
        <end position="147"/>
    </location>
</feature>
<reference evidence="2" key="1">
    <citation type="submission" date="2013-07" db="EMBL/GenBank/DDBJ databases">
        <title>The Genome Sequence of Cryptococcus bestiolae CBS10118.</title>
        <authorList>
            <consortium name="The Broad Institute Genome Sequencing Platform"/>
            <person name="Cuomo C."/>
            <person name="Litvintseva A."/>
            <person name="Chen Y."/>
            <person name="Heitman J."/>
            <person name="Sun S."/>
            <person name="Springer D."/>
            <person name="Dromer F."/>
            <person name="Young S.K."/>
            <person name="Zeng Q."/>
            <person name="Gargeya S."/>
            <person name="Fitzgerald M."/>
            <person name="Abouelleil A."/>
            <person name="Alvarado L."/>
            <person name="Berlin A.M."/>
            <person name="Chapman S.B."/>
            <person name="Dewar J."/>
            <person name="Goldberg J."/>
            <person name="Griggs A."/>
            <person name="Gujja S."/>
            <person name="Hansen M."/>
            <person name="Howarth C."/>
            <person name="Imamovic A."/>
            <person name="Larimer J."/>
            <person name="McCowan C."/>
            <person name="Murphy C."/>
            <person name="Pearson M."/>
            <person name="Priest M."/>
            <person name="Roberts A."/>
            <person name="Saif S."/>
            <person name="Shea T."/>
            <person name="Sykes S."/>
            <person name="Wortman J."/>
            <person name="Nusbaum C."/>
            <person name="Birren B."/>
        </authorList>
    </citation>
    <scope>NUCLEOTIDE SEQUENCE [LARGE SCALE GENOMIC DNA]</scope>
    <source>
        <strain evidence="2">CBS 10118</strain>
    </source>
</reference>